<sequence length="1051" mass="121326">MTETDINFPGRIFAIGGAGKELVYTMLETEWVLREILRPKFSRSMINVTIVDTAIDEENYDRTKIEQIKKMISKIEEEYSSEIGSTDKELGRIDIEYKLITREMVLQSPFDLVGIGDDIKQSTGASVWWINDDQLGEDWLAKVMSYENFSELNFSKGVYRKRAVGKAIYYKALAGRLFDIDLLTSTKIAIIVGLGGGTGSGMAFDLAKKLKNIQPTSNITLFGVLSTLRESTDEKANSFAMLSELEYASLNRDTPFKDIVLVPMEVTQYPGKQRASHEHEILLKQFDETFAYTLISHYNNPAQSLFEDLPNFAPFVIASPQLVRYNVESIKHIKDEIIETFQDKKTSLETEGRLYTTIEKFIEKYTNEGSSGERRTLQDEDRSFIEDRFSNFKMVLEHDFFKELEYNSVKNLKKAVDDGIRGSVSDDIEQWISSIKSEVDTMSLTEGFRDDIDSDLCKIMVTDIEMIERMKNVLGRINNVHNSIIKDTLKNIVRADENSLGRKLNQVRKETDLLSDQNKRLNNDIKSLENQIKEYEEKIKRQVTGENQKWYEDAKDNIEYLNSIDELGEILKSNLKNLDSELSEFVNRINSHHRISSVDAESTHNIEDTLHTIEQKLNTARLTYEDAGLIKRSLNDLKELKKAYIKSGLKIPIIDKMLGAVLPTDRLKEKREAENRYIRKKVELNNNHVFDVGGNRISVVYGYNIDHKVHERVDNTTKKIVEEVRGSYPDAESNLFLELDGCLHDPARRRKTNIEQVILSHLGFKEKIGEKKRELIENASELDEIKEKMEAYKELENKLTSLTADLKGHSRHLRKYHSTIANIDRTMKAISSAKGDSDEIRYLIEMQPTDIFKATAVDADINKILEVESEVRTLKRSLQDGIGRTIDNRYNMLVRRVFETKDSAKRWEKSKAMLSFVSIADVSPEFVKSRQMIREAFSLGDENYSDWRCPWGDLWGVGVVLFVAGVFADNIRSVIDPKSGYYESYKSIEQNPDKIVFFHHSYMLENGKFVKRDKIFNLEREEDKIRFLQNEKDIDEMLINNYEEMELKKCL</sequence>
<dbReference type="InterPro" id="IPR017975">
    <property type="entry name" value="Tubulin_CS"/>
</dbReference>
<comment type="caution">
    <text evidence="2">The sequence shown here is derived from an EMBL/GenBank/DDBJ whole genome shotgun (WGS) entry which is preliminary data.</text>
</comment>
<dbReference type="AlphaFoldDB" id="A0A811TG67"/>
<name>A0A811TG67_9EURY</name>
<dbReference type="Pfam" id="PF13809">
    <property type="entry name" value="Tubulin_2"/>
    <property type="match status" value="1"/>
</dbReference>
<protein>
    <submittedName>
        <fullName evidence="2">Uncharacterized protein</fullName>
    </submittedName>
</protein>
<dbReference type="InterPro" id="IPR025904">
    <property type="entry name" value="Tubulin-like"/>
</dbReference>
<dbReference type="Gene3D" id="3.40.50.1440">
    <property type="entry name" value="Tubulin/FtsZ, GTPase domain"/>
    <property type="match status" value="1"/>
</dbReference>
<dbReference type="GO" id="GO:0005874">
    <property type="term" value="C:microtubule"/>
    <property type="evidence" value="ECO:0007669"/>
    <property type="project" value="InterPro"/>
</dbReference>
<feature type="coiled-coil region" evidence="1">
    <location>
        <begin position="1011"/>
        <end position="1038"/>
    </location>
</feature>
<keyword evidence="1" id="KW-0175">Coiled coil</keyword>
<dbReference type="GO" id="GO:0007017">
    <property type="term" value="P:microtubule-based process"/>
    <property type="evidence" value="ECO:0007669"/>
    <property type="project" value="InterPro"/>
</dbReference>
<dbReference type="EMBL" id="CAJHIR010000077">
    <property type="protein sequence ID" value="CAD6494715.1"/>
    <property type="molecule type" value="Genomic_DNA"/>
</dbReference>
<feature type="coiled-coil region" evidence="1">
    <location>
        <begin position="775"/>
        <end position="812"/>
    </location>
</feature>
<dbReference type="InterPro" id="IPR036525">
    <property type="entry name" value="Tubulin/FtsZ_GTPase_sf"/>
</dbReference>
<reference evidence="2" key="1">
    <citation type="submission" date="2020-10" db="EMBL/GenBank/DDBJ databases">
        <authorList>
            <person name="Hahn C.J."/>
            <person name="Laso-Perez R."/>
            <person name="Vulcano F."/>
            <person name="Vaziourakis K.-M."/>
            <person name="Stokke R."/>
            <person name="Steen I.H."/>
            <person name="Teske A."/>
            <person name="Boetius A."/>
            <person name="Liebeke M."/>
            <person name="Amann R."/>
            <person name="Knittel K."/>
        </authorList>
    </citation>
    <scope>NUCLEOTIDE SEQUENCE</scope>
    <source>
        <strain evidence="2">Gfbio:e3339647-f889-4370-9287-4fb5cb688e4c:AG392J18_GoMArc1</strain>
    </source>
</reference>
<evidence type="ECO:0000256" key="1">
    <source>
        <dbReference type="SAM" id="Coils"/>
    </source>
</evidence>
<evidence type="ECO:0000313" key="3">
    <source>
        <dbReference type="Proteomes" id="UP000612009"/>
    </source>
</evidence>
<dbReference type="SUPFAM" id="SSF52490">
    <property type="entry name" value="Tubulin nucleotide-binding domain-like"/>
    <property type="match status" value="1"/>
</dbReference>
<organism evidence="2 3">
    <name type="scientific">Candidatus Argoarchaeum ethanivorans</name>
    <dbReference type="NCBI Taxonomy" id="2608793"/>
    <lineage>
        <taxon>Archaea</taxon>
        <taxon>Methanobacteriati</taxon>
        <taxon>Methanobacteriota</taxon>
        <taxon>Stenosarchaea group</taxon>
        <taxon>Methanomicrobia</taxon>
        <taxon>Methanosarcinales</taxon>
        <taxon>Methanosarcinales incertae sedis</taxon>
        <taxon>GOM Arc I cluster</taxon>
        <taxon>Candidatus Argoarchaeum</taxon>
    </lineage>
</organism>
<dbReference type="Proteomes" id="UP000612009">
    <property type="component" value="Unassembled WGS sequence"/>
</dbReference>
<accession>A0A811TG67</accession>
<dbReference type="PROSITE" id="PS00227">
    <property type="entry name" value="TUBULIN"/>
    <property type="match status" value="1"/>
</dbReference>
<proteinExistence type="predicted"/>
<evidence type="ECO:0000313" key="2">
    <source>
        <dbReference type="EMBL" id="CAD6494715.1"/>
    </source>
</evidence>
<feature type="coiled-coil region" evidence="1">
    <location>
        <begin position="504"/>
        <end position="545"/>
    </location>
</feature>
<gene>
    <name evidence="2" type="ORF">LAKADJCE_00919</name>
</gene>
<dbReference type="GO" id="GO:0005525">
    <property type="term" value="F:GTP binding"/>
    <property type="evidence" value="ECO:0007669"/>
    <property type="project" value="InterPro"/>
</dbReference>